<keyword evidence="2" id="KW-1185">Reference proteome</keyword>
<organism evidence="1 2">
    <name type="scientific">Rhizobium glycinendophyticum</name>
    <dbReference type="NCBI Taxonomy" id="2589807"/>
    <lineage>
        <taxon>Bacteria</taxon>
        <taxon>Pseudomonadati</taxon>
        <taxon>Pseudomonadota</taxon>
        <taxon>Alphaproteobacteria</taxon>
        <taxon>Hyphomicrobiales</taxon>
        <taxon>Rhizobiaceae</taxon>
        <taxon>Rhizobium/Agrobacterium group</taxon>
        <taxon>Rhizobium</taxon>
    </lineage>
</organism>
<dbReference type="AlphaFoldDB" id="A0A504U9I4"/>
<proteinExistence type="predicted"/>
<comment type="caution">
    <text evidence="1">The sequence shown here is derived from an EMBL/GenBank/DDBJ whole genome shotgun (WGS) entry which is preliminary data.</text>
</comment>
<dbReference type="OrthoDB" id="594865at2"/>
<accession>A0A504U9I4</accession>
<name>A0A504U9I4_9HYPH</name>
<protein>
    <submittedName>
        <fullName evidence="1">Uncharacterized protein</fullName>
    </submittedName>
</protein>
<reference evidence="1 2" key="1">
    <citation type="submission" date="2019-06" db="EMBL/GenBank/DDBJ databases">
        <title>Rhizobium sp. CL12 isolated from roots of soybean.</title>
        <authorList>
            <person name="Wang C."/>
        </authorList>
    </citation>
    <scope>NUCLEOTIDE SEQUENCE [LARGE SCALE GENOMIC DNA]</scope>
    <source>
        <strain evidence="1 2">CL12</strain>
    </source>
</reference>
<sequence length="182" mass="20101">MKRIIAILTATTFCLQAGIQPVEASMSDKDKAAAAAAAIAILGIAALAHNKHHYQEGYEPSDGEEMAEFERGYRDAVHGYPYWEQNRTRGYAQGYQAGDLEREHAMAHRQQARDAKAPPMAYQGCAQIVAQNFAVGTHQVHFTQARSPGKHEWLIEAAVGRQYMTCKIRDTGELIDLTGGRL</sequence>
<evidence type="ECO:0000313" key="2">
    <source>
        <dbReference type="Proteomes" id="UP000316429"/>
    </source>
</evidence>
<gene>
    <name evidence="1" type="ORF">FJQ55_03545</name>
</gene>
<dbReference type="Proteomes" id="UP000316429">
    <property type="component" value="Unassembled WGS sequence"/>
</dbReference>
<dbReference type="RefSeq" id="WP_140826323.1">
    <property type="nucleotide sequence ID" value="NZ_VFYP01000001.1"/>
</dbReference>
<dbReference type="EMBL" id="VFYP01000001">
    <property type="protein sequence ID" value="TPP09960.1"/>
    <property type="molecule type" value="Genomic_DNA"/>
</dbReference>
<evidence type="ECO:0000313" key="1">
    <source>
        <dbReference type="EMBL" id="TPP09960.1"/>
    </source>
</evidence>